<feature type="compositionally biased region" description="Basic residues" evidence="5">
    <location>
        <begin position="234"/>
        <end position="250"/>
    </location>
</feature>
<dbReference type="FunCoup" id="F2TVY0">
    <property type="interactions" value="920"/>
</dbReference>
<gene>
    <name evidence="7" type="ORF">PTSG_00247</name>
</gene>
<accession>F2TVY0</accession>
<comment type="similarity">
    <text evidence="1 4">Belongs to the universal ribosomal protein uL22 family.</text>
</comment>
<evidence type="ECO:0000256" key="5">
    <source>
        <dbReference type="SAM" id="MobiDB-lite"/>
    </source>
</evidence>
<dbReference type="GO" id="GO:0006412">
    <property type="term" value="P:translation"/>
    <property type="evidence" value="ECO:0007669"/>
    <property type="project" value="InterPro"/>
</dbReference>
<keyword evidence="6" id="KW-0732">Signal</keyword>
<dbReference type="SUPFAM" id="SSF54843">
    <property type="entry name" value="Ribosomal protein L22"/>
    <property type="match status" value="1"/>
</dbReference>
<dbReference type="Gene3D" id="3.90.470.10">
    <property type="entry name" value="Ribosomal protein L22/L17"/>
    <property type="match status" value="1"/>
</dbReference>
<name>F2TVY0_SALR5</name>
<dbReference type="InterPro" id="IPR047867">
    <property type="entry name" value="Ribosomal_uL22_bac/org-type"/>
</dbReference>
<feature type="region of interest" description="Disordered" evidence="5">
    <location>
        <begin position="231"/>
        <end position="250"/>
    </location>
</feature>
<feature type="signal peptide" evidence="6">
    <location>
        <begin position="1"/>
        <end position="18"/>
    </location>
</feature>
<dbReference type="EMBL" id="GL832955">
    <property type="protein sequence ID" value="EGD72226.1"/>
    <property type="molecule type" value="Genomic_DNA"/>
</dbReference>
<dbReference type="AlphaFoldDB" id="F2TVY0"/>
<organism evidence="8">
    <name type="scientific">Salpingoeca rosetta (strain ATCC 50818 / BSB-021)</name>
    <dbReference type="NCBI Taxonomy" id="946362"/>
    <lineage>
        <taxon>Eukaryota</taxon>
        <taxon>Choanoflagellata</taxon>
        <taxon>Craspedida</taxon>
        <taxon>Salpingoecidae</taxon>
        <taxon>Salpingoeca</taxon>
    </lineage>
</organism>
<dbReference type="KEGG" id="sre:PTSG_00247"/>
<dbReference type="GeneID" id="16067610"/>
<evidence type="ECO:0000256" key="4">
    <source>
        <dbReference type="RuleBase" id="RU004005"/>
    </source>
</evidence>
<evidence type="ECO:0000256" key="6">
    <source>
        <dbReference type="SAM" id="SignalP"/>
    </source>
</evidence>
<dbReference type="InterPro" id="IPR001063">
    <property type="entry name" value="Ribosomal_uL22"/>
</dbReference>
<dbReference type="InterPro" id="IPR036394">
    <property type="entry name" value="Ribosomal_uL22_sf"/>
</dbReference>
<dbReference type="eggNOG" id="KOG1711">
    <property type="taxonomic scope" value="Eukaryota"/>
</dbReference>
<keyword evidence="8" id="KW-1185">Reference proteome</keyword>
<dbReference type="PANTHER" id="PTHR13501:SF8">
    <property type="entry name" value="LARGE RIBOSOMAL SUBUNIT PROTEIN UL22M"/>
    <property type="match status" value="1"/>
</dbReference>
<dbReference type="GO" id="GO:0003735">
    <property type="term" value="F:structural constituent of ribosome"/>
    <property type="evidence" value="ECO:0007669"/>
    <property type="project" value="InterPro"/>
</dbReference>
<dbReference type="GO" id="GO:0005762">
    <property type="term" value="C:mitochondrial large ribosomal subunit"/>
    <property type="evidence" value="ECO:0007669"/>
    <property type="project" value="TreeGrafter"/>
</dbReference>
<dbReference type="InParanoid" id="F2TVY0"/>
<dbReference type="Pfam" id="PF00237">
    <property type="entry name" value="Ribosomal_L22"/>
    <property type="match status" value="1"/>
</dbReference>
<evidence type="ECO:0000256" key="2">
    <source>
        <dbReference type="ARBA" id="ARBA00022980"/>
    </source>
</evidence>
<dbReference type="OrthoDB" id="416470at2759"/>
<dbReference type="OMA" id="PPVEICH"/>
<feature type="chain" id="PRO_5003290466" description="50S ribosomal protein L22" evidence="6">
    <location>
        <begin position="19"/>
        <end position="250"/>
    </location>
</feature>
<reference evidence="7" key="1">
    <citation type="submission" date="2009-08" db="EMBL/GenBank/DDBJ databases">
        <title>Annotation of Salpingoeca rosetta.</title>
        <authorList>
            <consortium name="The Broad Institute Genome Sequencing Platform"/>
            <person name="Russ C."/>
            <person name="Cuomo C."/>
            <person name="Burger G."/>
            <person name="Gray M.W."/>
            <person name="Holland P.W.H."/>
            <person name="King N."/>
            <person name="Lang F.B.F."/>
            <person name="Roger A.J."/>
            <person name="Ruiz-Trillo I."/>
            <person name="Young S.K."/>
            <person name="Zeng Q."/>
            <person name="Gargeya S."/>
            <person name="Alvarado L."/>
            <person name="Berlin A."/>
            <person name="Chapman S.B."/>
            <person name="Chen Z."/>
            <person name="Freedman E."/>
            <person name="Gellesch M."/>
            <person name="Goldberg J."/>
            <person name="Griggs A."/>
            <person name="Gujja S."/>
            <person name="Heilman E."/>
            <person name="Heiman D."/>
            <person name="Howarth C."/>
            <person name="Mehta T."/>
            <person name="Neiman D."/>
            <person name="Pearson M."/>
            <person name="Roberts A."/>
            <person name="Saif S."/>
            <person name="Shea T."/>
            <person name="Shenoy N."/>
            <person name="Sisk P."/>
            <person name="Stolte C."/>
            <person name="Sykes S."/>
            <person name="White J."/>
            <person name="Yandava C."/>
            <person name="Haas B."/>
            <person name="Nusbaum C."/>
            <person name="Birren B."/>
        </authorList>
    </citation>
    <scope>NUCLEOTIDE SEQUENCE [LARGE SCALE GENOMIC DNA]</scope>
    <source>
        <strain evidence="7">ATCC 50818</strain>
    </source>
</reference>
<sequence length="250" mass="27760">MLWRVLATTKLLPAGCSAAASASSVAAHAGRRVVSAGSVASSVARGASAQNPLQLASAVARQLHTAAPCFHFAKRTVWKLQKEAIAKGKSPIEFADEKNVFGCRRNIKTSPWKLNLVAKQIRGLAVDDAIAQMTFSKKDAASHVRQVLEITKNNAKANHGVANPSNMHVAESWVGKGMYGRGIRRANKGRVYRSIRPRTHYFLRLRVGPPPKQEYVKEDRPEYYTRKLQERMHKNPPHVRNSLHSKRPFL</sequence>
<dbReference type="STRING" id="946362.F2TVY0"/>
<evidence type="ECO:0008006" key="9">
    <source>
        <dbReference type="Google" id="ProtNLM"/>
    </source>
</evidence>
<evidence type="ECO:0000313" key="8">
    <source>
        <dbReference type="Proteomes" id="UP000007799"/>
    </source>
</evidence>
<evidence type="ECO:0000256" key="1">
    <source>
        <dbReference type="ARBA" id="ARBA00009451"/>
    </source>
</evidence>
<dbReference type="RefSeq" id="XP_004998797.1">
    <property type="nucleotide sequence ID" value="XM_004998740.1"/>
</dbReference>
<keyword evidence="2 4" id="KW-0689">Ribosomal protein</keyword>
<dbReference type="PANTHER" id="PTHR13501">
    <property type="entry name" value="CHLOROPLAST 50S RIBOSOMAL PROTEIN L22-RELATED"/>
    <property type="match status" value="1"/>
</dbReference>
<keyword evidence="3 4" id="KW-0687">Ribonucleoprotein</keyword>
<dbReference type="Proteomes" id="UP000007799">
    <property type="component" value="Unassembled WGS sequence"/>
</dbReference>
<proteinExistence type="inferred from homology"/>
<evidence type="ECO:0000313" key="7">
    <source>
        <dbReference type="EMBL" id="EGD72226.1"/>
    </source>
</evidence>
<protein>
    <recommendedName>
        <fullName evidence="9">50S ribosomal protein L22</fullName>
    </recommendedName>
</protein>
<evidence type="ECO:0000256" key="3">
    <source>
        <dbReference type="ARBA" id="ARBA00023274"/>
    </source>
</evidence>